<evidence type="ECO:0000256" key="7">
    <source>
        <dbReference type="ARBA" id="ARBA00023002"/>
    </source>
</evidence>
<gene>
    <name evidence="10" type="ORF">GIL414_LOCUS67443</name>
    <name evidence="9" type="ORF">SMN809_LOCUS26703</name>
</gene>
<keyword evidence="6" id="KW-0274">FAD</keyword>
<organism evidence="9 11">
    <name type="scientific">Rotaria magnacalcarata</name>
    <dbReference type="NCBI Taxonomy" id="392030"/>
    <lineage>
        <taxon>Eukaryota</taxon>
        <taxon>Metazoa</taxon>
        <taxon>Spiralia</taxon>
        <taxon>Gnathifera</taxon>
        <taxon>Rotifera</taxon>
        <taxon>Eurotatoria</taxon>
        <taxon>Bdelloidea</taxon>
        <taxon>Philodinida</taxon>
        <taxon>Philodinidae</taxon>
        <taxon>Rotaria</taxon>
    </lineage>
</organism>
<comment type="caution">
    <text evidence="9">The sequence shown here is derived from an EMBL/GenBank/DDBJ whole genome shotgun (WGS) entry which is preliminary data.</text>
</comment>
<feature type="domain" description="Amine oxidase" evidence="8">
    <location>
        <begin position="4"/>
        <end position="95"/>
    </location>
</feature>
<evidence type="ECO:0000256" key="5">
    <source>
        <dbReference type="ARBA" id="ARBA00022630"/>
    </source>
</evidence>
<name>A0A8S2U0Y7_9BILA</name>
<evidence type="ECO:0000313" key="10">
    <source>
        <dbReference type="EMBL" id="CAF5175170.1"/>
    </source>
</evidence>
<comment type="cofactor">
    <cofactor evidence="1">
        <name>FAD</name>
        <dbReference type="ChEBI" id="CHEBI:57692"/>
    </cofactor>
</comment>
<dbReference type="InterPro" id="IPR050281">
    <property type="entry name" value="Flavin_monoamine_oxidase"/>
</dbReference>
<keyword evidence="4" id="KW-0963">Cytoplasm</keyword>
<evidence type="ECO:0000313" key="11">
    <source>
        <dbReference type="Proteomes" id="UP000676336"/>
    </source>
</evidence>
<dbReference type="EMBL" id="CAJOBJ010325965">
    <property type="protein sequence ID" value="CAF5175170.1"/>
    <property type="molecule type" value="Genomic_DNA"/>
</dbReference>
<evidence type="ECO:0000256" key="4">
    <source>
        <dbReference type="ARBA" id="ARBA00022490"/>
    </source>
</evidence>
<evidence type="ECO:0000256" key="6">
    <source>
        <dbReference type="ARBA" id="ARBA00022827"/>
    </source>
</evidence>
<evidence type="ECO:0000313" key="9">
    <source>
        <dbReference type="EMBL" id="CAF4314967.1"/>
    </source>
</evidence>
<comment type="similarity">
    <text evidence="3">Belongs to the flavin monoamine oxidase family.</text>
</comment>
<dbReference type="SUPFAM" id="SSF51905">
    <property type="entry name" value="FAD/NAD(P)-binding domain"/>
    <property type="match status" value="1"/>
</dbReference>
<dbReference type="Gene3D" id="3.50.50.60">
    <property type="entry name" value="FAD/NAD(P)-binding domain"/>
    <property type="match status" value="1"/>
</dbReference>
<evidence type="ECO:0000256" key="3">
    <source>
        <dbReference type="ARBA" id="ARBA00005995"/>
    </source>
</evidence>
<accession>A0A8S2U0Y7</accession>
<dbReference type="Proteomes" id="UP000676336">
    <property type="component" value="Unassembled WGS sequence"/>
</dbReference>
<evidence type="ECO:0000256" key="2">
    <source>
        <dbReference type="ARBA" id="ARBA00004496"/>
    </source>
</evidence>
<dbReference type="GO" id="GO:0046592">
    <property type="term" value="F:polyamine oxidase activity"/>
    <property type="evidence" value="ECO:0007669"/>
    <property type="project" value="TreeGrafter"/>
</dbReference>
<dbReference type="InterPro" id="IPR036188">
    <property type="entry name" value="FAD/NAD-bd_sf"/>
</dbReference>
<sequence length="98" mass="11476">MAFQELLYHFYPDNQTPKPEQLIRSRWFNEPFIRGSHTFIKIGSSMHDIKQLAVPWPNKPAKPLILFAGEGTHERFYGTVHGAYMTGIREAKRIIELY</sequence>
<evidence type="ECO:0000256" key="1">
    <source>
        <dbReference type="ARBA" id="ARBA00001974"/>
    </source>
</evidence>
<proteinExistence type="inferred from homology"/>
<reference evidence="9" key="1">
    <citation type="submission" date="2021-02" db="EMBL/GenBank/DDBJ databases">
        <authorList>
            <person name="Nowell W R."/>
        </authorList>
    </citation>
    <scope>NUCLEOTIDE SEQUENCE</scope>
</reference>
<dbReference type="EMBL" id="CAJOBI010039018">
    <property type="protein sequence ID" value="CAF4314967.1"/>
    <property type="molecule type" value="Genomic_DNA"/>
</dbReference>
<comment type="subcellular location">
    <subcellularLocation>
        <location evidence="2">Cytoplasm</location>
    </subcellularLocation>
</comment>
<dbReference type="PANTHER" id="PTHR10742">
    <property type="entry name" value="FLAVIN MONOAMINE OXIDASE"/>
    <property type="match status" value="1"/>
</dbReference>
<dbReference type="GO" id="GO:0005737">
    <property type="term" value="C:cytoplasm"/>
    <property type="evidence" value="ECO:0007669"/>
    <property type="project" value="UniProtKB-SubCell"/>
</dbReference>
<dbReference type="AlphaFoldDB" id="A0A8S2U0Y7"/>
<dbReference type="Proteomes" id="UP000681720">
    <property type="component" value="Unassembled WGS sequence"/>
</dbReference>
<dbReference type="SUPFAM" id="SSF54373">
    <property type="entry name" value="FAD-linked reductases, C-terminal domain"/>
    <property type="match status" value="1"/>
</dbReference>
<dbReference type="PANTHER" id="PTHR10742:SF405">
    <property type="entry name" value="PEROXISOMAL N(1)-ACETYL-SPERMINE_SPERMIDINE OXIDASE"/>
    <property type="match status" value="1"/>
</dbReference>
<dbReference type="InterPro" id="IPR002937">
    <property type="entry name" value="Amino_oxidase"/>
</dbReference>
<keyword evidence="5" id="KW-0285">Flavoprotein</keyword>
<evidence type="ECO:0000259" key="8">
    <source>
        <dbReference type="Pfam" id="PF01593"/>
    </source>
</evidence>
<keyword evidence="7" id="KW-0560">Oxidoreductase</keyword>
<protein>
    <recommendedName>
        <fullName evidence="8">Amine oxidase domain-containing protein</fullName>
    </recommendedName>
</protein>
<dbReference type="Pfam" id="PF01593">
    <property type="entry name" value="Amino_oxidase"/>
    <property type="match status" value="1"/>
</dbReference>